<evidence type="ECO:0000313" key="2">
    <source>
        <dbReference type="Proteomes" id="UP000261540"/>
    </source>
</evidence>
<keyword evidence="2" id="KW-1185">Reference proteome</keyword>
<name>A0A3B3T7F5_9TELE</name>
<dbReference type="GeneTree" id="ENSGT01110000267436"/>
<accession>A0A3B3T7F5</accession>
<dbReference type="AlphaFoldDB" id="A0A3B3T7F5"/>
<dbReference type="Proteomes" id="UP000261540">
    <property type="component" value="Unplaced"/>
</dbReference>
<dbReference type="Ensembl" id="ENSPKIT00000019393.1">
    <property type="protein sequence ID" value="ENSPKIP00000038403.1"/>
    <property type="gene ID" value="ENSPKIG00000016196.1"/>
</dbReference>
<evidence type="ECO:0000313" key="1">
    <source>
        <dbReference type="Ensembl" id="ENSPKIP00000038403.1"/>
    </source>
</evidence>
<reference evidence="1" key="2">
    <citation type="submission" date="2025-09" db="UniProtKB">
        <authorList>
            <consortium name="Ensembl"/>
        </authorList>
    </citation>
    <scope>IDENTIFICATION</scope>
</reference>
<proteinExistence type="predicted"/>
<sequence>TEIICSDCFPVHEASCHVLLGRDSRLTETPKTRWRDVKKKAFTGVSTWCSPVSTWCSPLSIWCSPVSTCCSPVSIWCSPVSIWCTPDMVKKM</sequence>
<organism evidence="1 2">
    <name type="scientific">Paramormyrops kingsleyae</name>
    <dbReference type="NCBI Taxonomy" id="1676925"/>
    <lineage>
        <taxon>Eukaryota</taxon>
        <taxon>Metazoa</taxon>
        <taxon>Chordata</taxon>
        <taxon>Craniata</taxon>
        <taxon>Vertebrata</taxon>
        <taxon>Euteleostomi</taxon>
        <taxon>Actinopterygii</taxon>
        <taxon>Neopterygii</taxon>
        <taxon>Teleostei</taxon>
        <taxon>Osteoglossocephala</taxon>
        <taxon>Osteoglossomorpha</taxon>
        <taxon>Osteoglossiformes</taxon>
        <taxon>Mormyridae</taxon>
        <taxon>Paramormyrops</taxon>
    </lineage>
</organism>
<protein>
    <submittedName>
        <fullName evidence="1">Uncharacterized protein</fullName>
    </submittedName>
</protein>
<reference evidence="1" key="1">
    <citation type="submission" date="2025-08" db="UniProtKB">
        <authorList>
            <consortium name="Ensembl"/>
        </authorList>
    </citation>
    <scope>IDENTIFICATION</scope>
</reference>